<dbReference type="Proteomes" id="UP000019473">
    <property type="component" value="Unassembled WGS sequence"/>
</dbReference>
<feature type="transmembrane region" description="Helical" evidence="6">
    <location>
        <begin position="151"/>
        <end position="169"/>
    </location>
</feature>
<dbReference type="InterPro" id="IPR011701">
    <property type="entry name" value="MFS"/>
</dbReference>
<dbReference type="RefSeq" id="XP_007759510.1">
    <property type="nucleotide sequence ID" value="XM_007761320.1"/>
</dbReference>
<dbReference type="STRING" id="1182544.W9VXM1"/>
<accession>W9VXM1</accession>
<feature type="domain" description="Major facilitator superfamily (MFS) profile" evidence="7">
    <location>
        <begin position="56"/>
        <end position="480"/>
    </location>
</feature>
<dbReference type="EMBL" id="AMGW01000005">
    <property type="protein sequence ID" value="EXJ56976.1"/>
    <property type="molecule type" value="Genomic_DNA"/>
</dbReference>
<feature type="transmembrane region" description="Helical" evidence="6">
    <location>
        <begin position="94"/>
        <end position="114"/>
    </location>
</feature>
<dbReference type="VEuPathDB" id="FungiDB:A1O7_07320"/>
<feature type="transmembrane region" description="Helical" evidence="6">
    <location>
        <begin position="181"/>
        <end position="204"/>
    </location>
</feature>
<evidence type="ECO:0000259" key="7">
    <source>
        <dbReference type="PROSITE" id="PS50850"/>
    </source>
</evidence>
<feature type="transmembrane region" description="Helical" evidence="6">
    <location>
        <begin position="423"/>
        <end position="443"/>
    </location>
</feature>
<dbReference type="InterPro" id="IPR020846">
    <property type="entry name" value="MFS_dom"/>
</dbReference>
<dbReference type="Gene3D" id="1.20.1250.20">
    <property type="entry name" value="MFS general substrate transporter like domains"/>
    <property type="match status" value="1"/>
</dbReference>
<feature type="compositionally biased region" description="Basic and acidic residues" evidence="5">
    <location>
        <begin position="1"/>
        <end position="10"/>
    </location>
</feature>
<dbReference type="AlphaFoldDB" id="W9VXM1"/>
<dbReference type="InterPro" id="IPR036259">
    <property type="entry name" value="MFS_trans_sf"/>
</dbReference>
<feature type="transmembrane region" description="Helical" evidence="6">
    <location>
        <begin position="359"/>
        <end position="379"/>
    </location>
</feature>
<dbReference type="PANTHER" id="PTHR23502:SF181">
    <property type="entry name" value="MAJOR FACILITATOR SUPERFAMILY (MFS) PROFILE DOMAIN-CONTAINING PROTEIN"/>
    <property type="match status" value="1"/>
</dbReference>
<dbReference type="PANTHER" id="PTHR23502">
    <property type="entry name" value="MAJOR FACILITATOR SUPERFAMILY"/>
    <property type="match status" value="1"/>
</dbReference>
<keyword evidence="9" id="KW-1185">Reference proteome</keyword>
<evidence type="ECO:0000256" key="4">
    <source>
        <dbReference type="ARBA" id="ARBA00023136"/>
    </source>
</evidence>
<organism evidence="8 9">
    <name type="scientific">Cladophialophora yegresii CBS 114405</name>
    <dbReference type="NCBI Taxonomy" id="1182544"/>
    <lineage>
        <taxon>Eukaryota</taxon>
        <taxon>Fungi</taxon>
        <taxon>Dikarya</taxon>
        <taxon>Ascomycota</taxon>
        <taxon>Pezizomycotina</taxon>
        <taxon>Eurotiomycetes</taxon>
        <taxon>Chaetothyriomycetidae</taxon>
        <taxon>Chaetothyriales</taxon>
        <taxon>Herpotrichiellaceae</taxon>
        <taxon>Cladophialophora</taxon>
    </lineage>
</organism>
<evidence type="ECO:0000256" key="3">
    <source>
        <dbReference type="ARBA" id="ARBA00022989"/>
    </source>
</evidence>
<dbReference type="eggNOG" id="KOG0255">
    <property type="taxonomic scope" value="Eukaryota"/>
</dbReference>
<feature type="region of interest" description="Disordered" evidence="5">
    <location>
        <begin position="1"/>
        <end position="26"/>
    </location>
</feature>
<dbReference type="OrthoDB" id="2585655at2759"/>
<keyword evidence="3 6" id="KW-1133">Transmembrane helix</keyword>
<gene>
    <name evidence="8" type="ORF">A1O7_07320</name>
</gene>
<dbReference type="HOGENOM" id="CLU_008455_13_7_1"/>
<feature type="transmembrane region" description="Helical" evidence="6">
    <location>
        <begin position="455"/>
        <end position="475"/>
    </location>
</feature>
<dbReference type="GO" id="GO:0022857">
    <property type="term" value="F:transmembrane transporter activity"/>
    <property type="evidence" value="ECO:0007669"/>
    <property type="project" value="InterPro"/>
</dbReference>
<comment type="caution">
    <text evidence="8">The sequence shown here is derived from an EMBL/GenBank/DDBJ whole genome shotgun (WGS) entry which is preliminary data.</text>
</comment>
<name>W9VXM1_9EURO</name>
<reference evidence="8 9" key="1">
    <citation type="submission" date="2013-03" db="EMBL/GenBank/DDBJ databases">
        <title>The Genome Sequence of Cladophialophora yegresii CBS 114405.</title>
        <authorList>
            <consortium name="The Broad Institute Genomics Platform"/>
            <person name="Cuomo C."/>
            <person name="de Hoog S."/>
            <person name="Gorbushina A."/>
            <person name="Walker B."/>
            <person name="Young S.K."/>
            <person name="Zeng Q."/>
            <person name="Gargeya S."/>
            <person name="Fitzgerald M."/>
            <person name="Haas B."/>
            <person name="Abouelleil A."/>
            <person name="Allen A.W."/>
            <person name="Alvarado L."/>
            <person name="Arachchi H.M."/>
            <person name="Berlin A.M."/>
            <person name="Chapman S.B."/>
            <person name="Gainer-Dewar J."/>
            <person name="Goldberg J."/>
            <person name="Griggs A."/>
            <person name="Gujja S."/>
            <person name="Hansen M."/>
            <person name="Howarth C."/>
            <person name="Imamovic A."/>
            <person name="Ireland A."/>
            <person name="Larimer J."/>
            <person name="McCowan C."/>
            <person name="Murphy C."/>
            <person name="Pearson M."/>
            <person name="Poon T.W."/>
            <person name="Priest M."/>
            <person name="Roberts A."/>
            <person name="Saif S."/>
            <person name="Shea T."/>
            <person name="Sisk P."/>
            <person name="Sykes S."/>
            <person name="Wortman J."/>
            <person name="Nusbaum C."/>
            <person name="Birren B."/>
        </authorList>
    </citation>
    <scope>NUCLEOTIDE SEQUENCE [LARGE SCALE GENOMIC DNA]</scope>
    <source>
        <strain evidence="8 9">CBS 114405</strain>
    </source>
</reference>
<sequence>MSEKSDDIRNVENVGKGVEHGQDDLDSGEYGGPLEIRHSEDKHDPLNWPYWLRVYLALIVSGLGFVNQLGSALINPAFVVIAEDLHISVEEASYCTTVVILFMGIMPMFVVPFSNVYGRRILYLIFTAIATACQFGSGAATTYGGLITGRIFYGVGASIPLGLGAATICDLFPQGERGTFLGIYTLCVNNGPHLAPIIGGYIALNLSWRWCLYVPGIIQAAFFVCLCLTFPETLYSRTEGFRSTNSSYLLRLVPRGKILDRPIRPRDFLQPYIMIRYWAVSLPAIYWMTANTYGSTQFGVTGSHLARQLYGFDVAQTGLLMGIPQTVGCMVGEATAGWVSDMIINAYAKRHDGYRKPEVRLALLPGCVALVAGLIAYGVCVHEQKAWPSLAITMGVASFGLQVGATMIYTYATDCYKPQAPEVGVVINLYKSIFAFTIGFYAVPFGTRNGYDVSFGVTAAINGATLLPLVGLYFYGEKLRKKQGRPRIHEDL</sequence>
<evidence type="ECO:0000313" key="9">
    <source>
        <dbReference type="Proteomes" id="UP000019473"/>
    </source>
</evidence>
<dbReference type="GeneID" id="19181895"/>
<comment type="subcellular location">
    <subcellularLocation>
        <location evidence="1">Membrane</location>
        <topology evidence="1">Multi-pass membrane protein</topology>
    </subcellularLocation>
</comment>
<evidence type="ECO:0000256" key="6">
    <source>
        <dbReference type="SAM" id="Phobius"/>
    </source>
</evidence>
<proteinExistence type="predicted"/>
<feature type="transmembrane region" description="Helical" evidence="6">
    <location>
        <begin position="121"/>
        <end position="145"/>
    </location>
</feature>
<feature type="transmembrane region" description="Helical" evidence="6">
    <location>
        <begin position="210"/>
        <end position="230"/>
    </location>
</feature>
<evidence type="ECO:0000256" key="1">
    <source>
        <dbReference type="ARBA" id="ARBA00004141"/>
    </source>
</evidence>
<protein>
    <recommendedName>
        <fullName evidence="7">Major facilitator superfamily (MFS) profile domain-containing protein</fullName>
    </recommendedName>
</protein>
<dbReference type="PROSITE" id="PS50850">
    <property type="entry name" value="MFS"/>
    <property type="match status" value="1"/>
</dbReference>
<feature type="transmembrane region" description="Helical" evidence="6">
    <location>
        <begin position="50"/>
        <end position="74"/>
    </location>
</feature>
<feature type="transmembrane region" description="Helical" evidence="6">
    <location>
        <begin position="391"/>
        <end position="411"/>
    </location>
</feature>
<evidence type="ECO:0000313" key="8">
    <source>
        <dbReference type="EMBL" id="EXJ56976.1"/>
    </source>
</evidence>
<keyword evidence="2 6" id="KW-0812">Transmembrane</keyword>
<dbReference type="SUPFAM" id="SSF103473">
    <property type="entry name" value="MFS general substrate transporter"/>
    <property type="match status" value="1"/>
</dbReference>
<evidence type="ECO:0000256" key="2">
    <source>
        <dbReference type="ARBA" id="ARBA00022692"/>
    </source>
</evidence>
<dbReference type="GO" id="GO:0005886">
    <property type="term" value="C:plasma membrane"/>
    <property type="evidence" value="ECO:0007669"/>
    <property type="project" value="TreeGrafter"/>
</dbReference>
<dbReference type="Pfam" id="PF07690">
    <property type="entry name" value="MFS_1"/>
    <property type="match status" value="1"/>
</dbReference>
<keyword evidence="4 6" id="KW-0472">Membrane</keyword>
<evidence type="ECO:0000256" key="5">
    <source>
        <dbReference type="SAM" id="MobiDB-lite"/>
    </source>
</evidence>